<dbReference type="AlphaFoldDB" id="A0AAT9GMP9"/>
<evidence type="ECO:0000313" key="2">
    <source>
        <dbReference type="EMBL" id="BFG71804.1"/>
    </source>
</evidence>
<reference evidence="2" key="1">
    <citation type="submission" date="2024-02" db="EMBL/GenBank/DDBJ databases">
        <title>Sediminibacterium planktonica sp. nov. and Sediminibacterium longus sp. nov., isolated from surface lake and river water.</title>
        <authorList>
            <person name="Watanabe K."/>
            <person name="Takemine S."/>
            <person name="Ishii Y."/>
            <person name="Ogata Y."/>
            <person name="Shindo C."/>
            <person name="Suda W."/>
        </authorList>
    </citation>
    <scope>NUCLEOTIDE SEQUENCE</scope>
    <source>
        <strain evidence="2">KACHI17</strain>
    </source>
</reference>
<dbReference type="Gene3D" id="3.30.70.100">
    <property type="match status" value="2"/>
</dbReference>
<gene>
    <name evidence="2" type="ORF">KACHI17_26850</name>
</gene>
<feature type="domain" description="NIPSNAP" evidence="1">
    <location>
        <begin position="141"/>
        <end position="244"/>
    </location>
</feature>
<evidence type="ECO:0000259" key="1">
    <source>
        <dbReference type="Pfam" id="PF07978"/>
    </source>
</evidence>
<dbReference type="InterPro" id="IPR011008">
    <property type="entry name" value="Dimeric_a/b-barrel"/>
</dbReference>
<dbReference type="Pfam" id="PF07978">
    <property type="entry name" value="NIPSNAP"/>
    <property type="match status" value="1"/>
</dbReference>
<protein>
    <submittedName>
        <fullName evidence="2">NIPSNAP family protein</fullName>
    </submittedName>
</protein>
<dbReference type="SUPFAM" id="SSF54909">
    <property type="entry name" value="Dimeric alpha+beta barrel"/>
    <property type="match status" value="2"/>
</dbReference>
<dbReference type="InterPro" id="IPR012577">
    <property type="entry name" value="NIPSNAP"/>
</dbReference>
<dbReference type="EMBL" id="AP029612">
    <property type="protein sequence ID" value="BFG71804.1"/>
    <property type="molecule type" value="Genomic_DNA"/>
</dbReference>
<proteinExistence type="predicted"/>
<accession>A0AAT9GMP9</accession>
<sequence length="246" mass="29141">MLVTFSGYTQSKRDFYLIRVYHCKNDEQLTRTETFIEKAWKPAAKRYGVTKVGVFKPITNDTAAMKKLYLLIPAPSTDYFYQLEDRMLNDTKFQGDGMDYLQAKHDNPTYERFETIVLRSFTDMPHLDLPALKNPAQMRIYELRSYESASEKIYRKKVEMFNKGGEIILFKRLNFNAVFYGEVLSGARMPNLMYMTSFENMDDRNEHWKSFVEDPEWKRLSTMSEYQNTVSKIDIVFLRPTQYSDL</sequence>
<organism evidence="2">
    <name type="scientific">Sediminibacterium sp. KACHI17</name>
    <dbReference type="NCBI Taxonomy" id="1751071"/>
    <lineage>
        <taxon>Bacteria</taxon>
        <taxon>Pseudomonadati</taxon>
        <taxon>Bacteroidota</taxon>
        <taxon>Chitinophagia</taxon>
        <taxon>Chitinophagales</taxon>
        <taxon>Chitinophagaceae</taxon>
        <taxon>Sediminibacterium</taxon>
    </lineage>
</organism>
<name>A0AAT9GMP9_9BACT</name>